<reference evidence="1" key="1">
    <citation type="submission" date="2015-03" db="EMBL/GenBank/DDBJ databases">
        <title>Long non-coding RNA discovery across the genus Anopheles reveals conserved secondary structures within and beyond the Gambiae complex.</title>
        <authorList>
            <person name="Jenkins A."/>
            <person name="Waterhouse R."/>
            <person name="Muskavitch M."/>
        </authorList>
    </citation>
    <scope>NUCLEOTIDE SEQUENCE</scope>
    <source>
        <tissue evidence="1">Whole body</tissue>
    </source>
</reference>
<name>A0A0E3W283_ANOGA</name>
<evidence type="ECO:0000313" key="1">
    <source>
        <dbReference type="EMBL" id="CFW94365.1"/>
    </source>
</evidence>
<dbReference type="Gene3D" id="3.30.420.10">
    <property type="entry name" value="Ribonuclease H-like superfamily/Ribonuclease H"/>
    <property type="match status" value="1"/>
</dbReference>
<accession>A0A0E3W283</accession>
<dbReference type="EMBL" id="HACL01000071">
    <property type="protein sequence ID" value="CFW94365.1"/>
    <property type="molecule type" value="Transcribed_RNA"/>
</dbReference>
<sequence>MEGIIESTYVGDYLDSFKTEEEAACQISLDVRDIFRNGGFEGRNWTSPILKELRKLRSKSAEILDRSKTVQARLQLAQEHYDWAGENLNKWRNVLWLDESKVNLVGSDGKRWVRRPLYTAFRPQYTVKTVKHGGGNIMVLGCFSWYGVGPIFWIKYIMDQHRY</sequence>
<dbReference type="AlphaFoldDB" id="A0A0E3W283"/>
<organism evidence="1">
    <name type="scientific">Anopheles gambiae</name>
    <name type="common">African malaria mosquito</name>
    <dbReference type="NCBI Taxonomy" id="7165"/>
    <lineage>
        <taxon>Eukaryota</taxon>
        <taxon>Metazoa</taxon>
        <taxon>Ecdysozoa</taxon>
        <taxon>Arthropoda</taxon>
        <taxon>Hexapoda</taxon>
        <taxon>Insecta</taxon>
        <taxon>Pterygota</taxon>
        <taxon>Neoptera</taxon>
        <taxon>Endopterygota</taxon>
        <taxon>Diptera</taxon>
        <taxon>Nematocera</taxon>
        <taxon>Culicoidea</taxon>
        <taxon>Culicidae</taxon>
        <taxon>Anophelinae</taxon>
        <taxon>Anopheles</taxon>
    </lineage>
</organism>
<proteinExistence type="predicted"/>
<dbReference type="GO" id="GO:0003676">
    <property type="term" value="F:nucleic acid binding"/>
    <property type="evidence" value="ECO:0007669"/>
    <property type="project" value="InterPro"/>
</dbReference>
<protein>
    <submittedName>
        <fullName evidence="1">Uncharacterized protein</fullName>
    </submittedName>
</protein>
<dbReference type="InterPro" id="IPR036397">
    <property type="entry name" value="RNaseH_sf"/>
</dbReference>